<dbReference type="Proteomes" id="UP000765509">
    <property type="component" value="Unassembled WGS sequence"/>
</dbReference>
<gene>
    <name evidence="2" type="ORF">O181_033841</name>
</gene>
<proteinExistence type="predicted"/>
<dbReference type="EMBL" id="AVOT02012416">
    <property type="protein sequence ID" value="MBW0494126.1"/>
    <property type="molecule type" value="Genomic_DNA"/>
</dbReference>
<feature type="region of interest" description="Disordered" evidence="1">
    <location>
        <begin position="25"/>
        <end position="98"/>
    </location>
</feature>
<comment type="caution">
    <text evidence="2">The sequence shown here is derived from an EMBL/GenBank/DDBJ whole genome shotgun (WGS) entry which is preliminary data.</text>
</comment>
<keyword evidence="3" id="KW-1185">Reference proteome</keyword>
<dbReference type="AlphaFoldDB" id="A0A9Q3H7G3"/>
<evidence type="ECO:0000256" key="1">
    <source>
        <dbReference type="SAM" id="MobiDB-lite"/>
    </source>
</evidence>
<organism evidence="2 3">
    <name type="scientific">Austropuccinia psidii MF-1</name>
    <dbReference type="NCBI Taxonomy" id="1389203"/>
    <lineage>
        <taxon>Eukaryota</taxon>
        <taxon>Fungi</taxon>
        <taxon>Dikarya</taxon>
        <taxon>Basidiomycota</taxon>
        <taxon>Pucciniomycotina</taxon>
        <taxon>Pucciniomycetes</taxon>
        <taxon>Pucciniales</taxon>
        <taxon>Sphaerophragmiaceae</taxon>
        <taxon>Austropuccinia</taxon>
    </lineage>
</organism>
<evidence type="ECO:0000313" key="2">
    <source>
        <dbReference type="EMBL" id="MBW0494126.1"/>
    </source>
</evidence>
<reference evidence="2" key="1">
    <citation type="submission" date="2021-03" db="EMBL/GenBank/DDBJ databases">
        <title>Draft genome sequence of rust myrtle Austropuccinia psidii MF-1, a brazilian biotype.</title>
        <authorList>
            <person name="Quecine M.C."/>
            <person name="Pachon D.M.R."/>
            <person name="Bonatelli M.L."/>
            <person name="Correr F.H."/>
            <person name="Franceschini L.M."/>
            <person name="Leite T.F."/>
            <person name="Margarido G.R.A."/>
            <person name="Almeida C.A."/>
            <person name="Ferrarezi J.A."/>
            <person name="Labate C.A."/>
        </authorList>
    </citation>
    <scope>NUCLEOTIDE SEQUENCE</scope>
    <source>
        <strain evidence="2">MF-1</strain>
    </source>
</reference>
<evidence type="ECO:0000313" key="3">
    <source>
        <dbReference type="Proteomes" id="UP000765509"/>
    </source>
</evidence>
<sequence>MEADELCSSSPLVCKGKFAAIHHTYASKPRTGHASSSREKIVDDEDRNMPATQSETNDEPSGDNLMAHEKDTQSNSEFTHPQMPLAQSMLNQSKTRQKRNQACKAHNVVKHAIQKEQQRWLKWNFQNFPWDVISFTYPCFCLLKGRDKDFCSLPQPPRTEDC</sequence>
<accession>A0A9Q3H7G3</accession>
<name>A0A9Q3H7G3_9BASI</name>
<protein>
    <submittedName>
        <fullName evidence="2">Uncharacterized protein</fullName>
    </submittedName>
</protein>